<reference evidence="2 3" key="1">
    <citation type="journal article" date="2021" name="Elife">
        <title>Chloroplast acquisition without the gene transfer in kleptoplastic sea slugs, Plakobranchus ocellatus.</title>
        <authorList>
            <person name="Maeda T."/>
            <person name="Takahashi S."/>
            <person name="Yoshida T."/>
            <person name="Shimamura S."/>
            <person name="Takaki Y."/>
            <person name="Nagai Y."/>
            <person name="Toyoda A."/>
            <person name="Suzuki Y."/>
            <person name="Arimoto A."/>
            <person name="Ishii H."/>
            <person name="Satoh N."/>
            <person name="Nishiyama T."/>
            <person name="Hasebe M."/>
            <person name="Maruyama T."/>
            <person name="Minagawa J."/>
            <person name="Obokata J."/>
            <person name="Shigenobu S."/>
        </authorList>
    </citation>
    <scope>NUCLEOTIDE SEQUENCE [LARGE SCALE GENOMIC DNA]</scope>
</reference>
<dbReference type="AlphaFoldDB" id="A0AAV4BCS3"/>
<dbReference type="PANTHER" id="PTHR32344:SF1">
    <property type="entry name" value="U1-TYPE DOMAIN-CONTAINING PROTEIN"/>
    <property type="match status" value="1"/>
</dbReference>
<evidence type="ECO:0000313" key="3">
    <source>
        <dbReference type="Proteomes" id="UP000735302"/>
    </source>
</evidence>
<dbReference type="GO" id="GO:0005634">
    <property type="term" value="C:nucleus"/>
    <property type="evidence" value="ECO:0007669"/>
    <property type="project" value="InterPro"/>
</dbReference>
<sequence length="202" mass="22896">MDAFVVKTRDPKANDKSKCSTKTTVMERHAQFPKETHVAGQKLFCTSCNLVLDHTRKSSVSSHLGSGKHKQKRDLTEKSNQPAKKQRVLTESSSSVPSTIASQERNELCMEWVAMLAAANIPLSKTDHPAVRDFLHKKVVNGGAIPHRKQLQECYLEREYSKRKEEVKLLLKGKAVSIMTDEMSDDNGRWVKSYYHLQCNLI</sequence>
<evidence type="ECO:0000313" key="2">
    <source>
        <dbReference type="EMBL" id="GFO18216.1"/>
    </source>
</evidence>
<gene>
    <name evidence="2" type="ORF">PoB_004472100</name>
</gene>
<accession>A0AAV4BCS3</accession>
<feature type="region of interest" description="Disordered" evidence="1">
    <location>
        <begin position="59"/>
        <end position="100"/>
    </location>
</feature>
<evidence type="ECO:0000256" key="1">
    <source>
        <dbReference type="SAM" id="MobiDB-lite"/>
    </source>
</evidence>
<feature type="compositionally biased region" description="Polar residues" evidence="1">
    <location>
        <begin position="78"/>
        <end position="100"/>
    </location>
</feature>
<dbReference type="PANTHER" id="PTHR32344">
    <property type="entry name" value="U1-TYPE DOMAIN-CONTAINING PROTEIN"/>
    <property type="match status" value="1"/>
</dbReference>
<comment type="caution">
    <text evidence="2">The sequence shown here is derived from an EMBL/GenBank/DDBJ whole genome shotgun (WGS) entry which is preliminary data.</text>
</comment>
<dbReference type="InterPro" id="IPR033375">
    <property type="entry name" value="Cggbp1"/>
</dbReference>
<organism evidence="2 3">
    <name type="scientific">Plakobranchus ocellatus</name>
    <dbReference type="NCBI Taxonomy" id="259542"/>
    <lineage>
        <taxon>Eukaryota</taxon>
        <taxon>Metazoa</taxon>
        <taxon>Spiralia</taxon>
        <taxon>Lophotrochozoa</taxon>
        <taxon>Mollusca</taxon>
        <taxon>Gastropoda</taxon>
        <taxon>Heterobranchia</taxon>
        <taxon>Euthyneura</taxon>
        <taxon>Panpulmonata</taxon>
        <taxon>Sacoglossa</taxon>
        <taxon>Placobranchoidea</taxon>
        <taxon>Plakobranchidae</taxon>
        <taxon>Plakobranchus</taxon>
    </lineage>
</organism>
<keyword evidence="3" id="KW-1185">Reference proteome</keyword>
<dbReference type="GO" id="GO:0003690">
    <property type="term" value="F:double-stranded DNA binding"/>
    <property type="evidence" value="ECO:0007669"/>
    <property type="project" value="InterPro"/>
</dbReference>
<dbReference type="EMBL" id="BLXT01004944">
    <property type="protein sequence ID" value="GFO18216.1"/>
    <property type="molecule type" value="Genomic_DNA"/>
</dbReference>
<name>A0AAV4BCS3_9GAST</name>
<dbReference type="GO" id="GO:0006357">
    <property type="term" value="P:regulation of transcription by RNA polymerase II"/>
    <property type="evidence" value="ECO:0007669"/>
    <property type="project" value="InterPro"/>
</dbReference>
<proteinExistence type="predicted"/>
<protein>
    <submittedName>
        <fullName evidence="2">CGG triplet repeat-binding protein 1</fullName>
    </submittedName>
</protein>
<dbReference type="Proteomes" id="UP000735302">
    <property type="component" value="Unassembled WGS sequence"/>
</dbReference>